<evidence type="ECO:0000259" key="2">
    <source>
        <dbReference type="Pfam" id="PF14309"/>
    </source>
</evidence>
<proteinExistence type="predicted"/>
<sequence length="474" mass="53589">MSNSSRRETSNNMNYGEGVFVIHRKRTSLSAKLGFDEEHQTNKALVNALLSGQPMKGSNHSLINNMSRLQNSGKPKAKKQKLQSTDRTEIISSSSQAIHNLKDEIPLILRNNGEIRKLAESAKDDCTENYGPVTSCETVQKLTKTLVLPLNSVVNSMTGFEVRGTRLLNADIAKIPYVRSIISADQVGNSLDPNNSFAFDGVLFEEKIGGGLTKGEDVASNHPKDSFTGMEDTTGSASPSESLEARQPSPVSVLESPLERERLRYKRVIADPHELQKQLGLLKFELDRVDEPQIKIEPLHLIEDIKLEFTCEEERDFSYVLDVLIDSGFHGVFDQKRLLRICYDRHSPVGPMVFSNLEKKYRKIGGWSVSERKLLFDLVNSILAEILAPCMELRPWSKADRQLGPMWGQEGLVEKLWQIVEREKELLPKGDPLWKAFDLKWIKLGDQIDLIAREVERSIKDELLEEFVSEFLLD</sequence>
<gene>
    <name evidence="3" type="ORF">FCM35_KLT21226</name>
</gene>
<dbReference type="EMBL" id="SWLB01000009">
    <property type="protein sequence ID" value="KAF3334622.1"/>
    <property type="molecule type" value="Genomic_DNA"/>
</dbReference>
<feature type="domain" description="DUF4378" evidence="2">
    <location>
        <begin position="316"/>
        <end position="466"/>
    </location>
</feature>
<comment type="caution">
    <text evidence="3">The sequence shown here is derived from an EMBL/GenBank/DDBJ whole genome shotgun (WGS) entry which is preliminary data.</text>
</comment>
<feature type="compositionally biased region" description="Polar residues" evidence="1">
    <location>
        <begin position="231"/>
        <end position="241"/>
    </location>
</feature>
<dbReference type="PANTHER" id="PTHR46836">
    <property type="entry name" value="AFADIN"/>
    <property type="match status" value="1"/>
</dbReference>
<dbReference type="AlphaFoldDB" id="A0A833R5V4"/>
<feature type="region of interest" description="Disordered" evidence="1">
    <location>
        <begin position="214"/>
        <end position="253"/>
    </location>
</feature>
<evidence type="ECO:0000313" key="3">
    <source>
        <dbReference type="EMBL" id="KAF3334622.1"/>
    </source>
</evidence>
<feature type="region of interest" description="Disordered" evidence="1">
    <location>
        <begin position="68"/>
        <end position="89"/>
    </location>
</feature>
<name>A0A833R5V4_9POAL</name>
<reference evidence="3" key="1">
    <citation type="submission" date="2020-01" db="EMBL/GenBank/DDBJ databases">
        <title>Genome sequence of Kobresia littledalei, the first chromosome-level genome in the family Cyperaceae.</title>
        <authorList>
            <person name="Qu G."/>
        </authorList>
    </citation>
    <scope>NUCLEOTIDE SEQUENCE</scope>
    <source>
        <strain evidence="3">C.B.Clarke</strain>
        <tissue evidence="3">Leaf</tissue>
    </source>
</reference>
<accession>A0A833R5V4</accession>
<dbReference type="Proteomes" id="UP000623129">
    <property type="component" value="Unassembled WGS sequence"/>
</dbReference>
<dbReference type="InterPro" id="IPR025486">
    <property type="entry name" value="DUF4378"/>
</dbReference>
<dbReference type="Pfam" id="PF14309">
    <property type="entry name" value="DUF4378"/>
    <property type="match status" value="1"/>
</dbReference>
<dbReference type="PANTHER" id="PTHR46836:SF8">
    <property type="entry name" value="AFADIN"/>
    <property type="match status" value="1"/>
</dbReference>
<keyword evidence="4" id="KW-1185">Reference proteome</keyword>
<organism evidence="3 4">
    <name type="scientific">Carex littledalei</name>
    <dbReference type="NCBI Taxonomy" id="544730"/>
    <lineage>
        <taxon>Eukaryota</taxon>
        <taxon>Viridiplantae</taxon>
        <taxon>Streptophyta</taxon>
        <taxon>Embryophyta</taxon>
        <taxon>Tracheophyta</taxon>
        <taxon>Spermatophyta</taxon>
        <taxon>Magnoliopsida</taxon>
        <taxon>Liliopsida</taxon>
        <taxon>Poales</taxon>
        <taxon>Cyperaceae</taxon>
        <taxon>Cyperoideae</taxon>
        <taxon>Cariceae</taxon>
        <taxon>Carex</taxon>
        <taxon>Carex subgen. Euthyceras</taxon>
    </lineage>
</organism>
<evidence type="ECO:0000256" key="1">
    <source>
        <dbReference type="SAM" id="MobiDB-lite"/>
    </source>
</evidence>
<protein>
    <recommendedName>
        <fullName evidence="2">DUF4378 domain-containing protein</fullName>
    </recommendedName>
</protein>
<dbReference type="OrthoDB" id="1925259at2759"/>
<evidence type="ECO:0000313" key="4">
    <source>
        <dbReference type="Proteomes" id="UP000623129"/>
    </source>
</evidence>
<feature type="compositionally biased region" description="Basic and acidic residues" evidence="1">
    <location>
        <begin position="214"/>
        <end position="225"/>
    </location>
</feature>